<evidence type="ECO:0000313" key="2">
    <source>
        <dbReference type="Proteomes" id="UP001234989"/>
    </source>
</evidence>
<protein>
    <submittedName>
        <fullName evidence="1">Uncharacterized protein</fullName>
    </submittedName>
</protein>
<keyword evidence="2" id="KW-1185">Reference proteome</keyword>
<name>A0AAF0PNV6_SOLVR</name>
<organism evidence="1 2">
    <name type="scientific">Solanum verrucosum</name>
    <dbReference type="NCBI Taxonomy" id="315347"/>
    <lineage>
        <taxon>Eukaryota</taxon>
        <taxon>Viridiplantae</taxon>
        <taxon>Streptophyta</taxon>
        <taxon>Embryophyta</taxon>
        <taxon>Tracheophyta</taxon>
        <taxon>Spermatophyta</taxon>
        <taxon>Magnoliopsida</taxon>
        <taxon>eudicotyledons</taxon>
        <taxon>Gunneridae</taxon>
        <taxon>Pentapetalae</taxon>
        <taxon>asterids</taxon>
        <taxon>lamiids</taxon>
        <taxon>Solanales</taxon>
        <taxon>Solanaceae</taxon>
        <taxon>Solanoideae</taxon>
        <taxon>Solaneae</taxon>
        <taxon>Solanum</taxon>
    </lineage>
</organism>
<sequence>MQAAKMRMLRWMCGHTKRDMIRNQEIPGEVRACEVEMHRCPSGRCETLAMVDADAGWDCPPLSFLAFASSSFDPTAKQVCSMFRHDPVDSSNGSERGPNLCRYFAMHEKGLRSKSGEAKTLGDFFPSVQVLVDGVTRYLCWWKVADTPWNKLRCGIASPRSTVLTKILSVYGWSVVAATNAFAPFQYLDIPANALLSPCYVARALPKDCRTRVDPPNMHYF</sequence>
<evidence type="ECO:0000313" key="1">
    <source>
        <dbReference type="EMBL" id="WMV08223.1"/>
    </source>
</evidence>
<dbReference type="AlphaFoldDB" id="A0AAF0PNV6"/>
<proteinExistence type="predicted"/>
<dbReference type="EMBL" id="CP133612">
    <property type="protein sequence ID" value="WMV08223.1"/>
    <property type="molecule type" value="Genomic_DNA"/>
</dbReference>
<dbReference type="Proteomes" id="UP001234989">
    <property type="component" value="Chromosome 1"/>
</dbReference>
<gene>
    <name evidence="1" type="ORF">MTR67_001608</name>
</gene>
<reference evidence="1" key="1">
    <citation type="submission" date="2023-08" db="EMBL/GenBank/DDBJ databases">
        <title>A de novo genome assembly of Solanum verrucosum Schlechtendal, a Mexican diploid species geographically isolated from the other diploid A-genome species in potato relatives.</title>
        <authorList>
            <person name="Hosaka K."/>
        </authorList>
    </citation>
    <scope>NUCLEOTIDE SEQUENCE</scope>
    <source>
        <tissue evidence="1">Young leaves</tissue>
    </source>
</reference>
<accession>A0AAF0PNV6</accession>